<dbReference type="EC" id="1.2.1.71" evidence="2"/>
<accession>A0A518GHL5</accession>
<dbReference type="InterPro" id="IPR016161">
    <property type="entry name" value="Ald_DH/histidinol_DH"/>
</dbReference>
<dbReference type="Proteomes" id="UP000318017">
    <property type="component" value="Chromosome"/>
</dbReference>
<proteinExistence type="predicted"/>
<evidence type="ECO:0000259" key="1">
    <source>
        <dbReference type="Pfam" id="PF00171"/>
    </source>
</evidence>
<dbReference type="InterPro" id="IPR015590">
    <property type="entry name" value="Aldehyde_DH_dom"/>
</dbReference>
<organism evidence="2 3">
    <name type="scientific">Aureliella helgolandensis</name>
    <dbReference type="NCBI Taxonomy" id="2527968"/>
    <lineage>
        <taxon>Bacteria</taxon>
        <taxon>Pseudomonadati</taxon>
        <taxon>Planctomycetota</taxon>
        <taxon>Planctomycetia</taxon>
        <taxon>Pirellulales</taxon>
        <taxon>Pirellulaceae</taxon>
        <taxon>Aureliella</taxon>
    </lineage>
</organism>
<evidence type="ECO:0000313" key="2">
    <source>
        <dbReference type="EMBL" id="QDV28095.1"/>
    </source>
</evidence>
<protein>
    <submittedName>
        <fullName evidence="2">N-succinylglutamate 5-semialdehyde dehydrogenase</fullName>
        <ecNumber evidence="2">1.2.1.71</ecNumber>
    </submittedName>
</protein>
<dbReference type="SUPFAM" id="SSF53720">
    <property type="entry name" value="ALDH-like"/>
    <property type="match status" value="1"/>
</dbReference>
<dbReference type="PANTHER" id="PTHR43217:SF1">
    <property type="entry name" value="SUCCINATE SEMIALDEHYDE DEHYDROGENASE [NAD(P)+] SAD"/>
    <property type="match status" value="1"/>
</dbReference>
<sequence>MKSGAQVDDCEHFGPLLTLQTAHDFEEAIALANQTQFGLSAGFVGDRVEDFHYFLHRIRAGVVNWNRQTTGASGKLPFGGVGGSGNHRPSGYFAADYCSYPMASLESHTLNETGQAVPGLERL</sequence>
<keyword evidence="3" id="KW-1185">Reference proteome</keyword>
<keyword evidence="2" id="KW-0560">Oxidoreductase</keyword>
<name>A0A518GHL5_9BACT</name>
<feature type="domain" description="Aldehyde dehydrogenase" evidence="1">
    <location>
        <begin position="7"/>
        <end position="96"/>
    </location>
</feature>
<dbReference type="InterPro" id="IPR047110">
    <property type="entry name" value="GABD/Sad-like"/>
</dbReference>
<dbReference type="Gene3D" id="3.40.309.10">
    <property type="entry name" value="Aldehyde Dehydrogenase, Chain A, domain 2"/>
    <property type="match status" value="1"/>
</dbReference>
<dbReference type="PANTHER" id="PTHR43217">
    <property type="entry name" value="SUCCINATE SEMIALDEHYDE DEHYDROGENASE [NAD(P)+] SAD"/>
    <property type="match status" value="1"/>
</dbReference>
<dbReference type="GO" id="GO:0043824">
    <property type="term" value="F:succinylglutamate-semialdehyde dehydrogenase activity"/>
    <property type="evidence" value="ECO:0007669"/>
    <property type="project" value="UniProtKB-EC"/>
</dbReference>
<dbReference type="EMBL" id="CP036298">
    <property type="protein sequence ID" value="QDV28095.1"/>
    <property type="molecule type" value="Genomic_DNA"/>
</dbReference>
<dbReference type="InterPro" id="IPR016163">
    <property type="entry name" value="Ald_DH_C"/>
</dbReference>
<dbReference type="Pfam" id="PF00171">
    <property type="entry name" value="Aldedh"/>
    <property type="match status" value="1"/>
</dbReference>
<dbReference type="GO" id="GO:0004777">
    <property type="term" value="F:succinate-semialdehyde dehydrogenase (NAD+) activity"/>
    <property type="evidence" value="ECO:0007669"/>
    <property type="project" value="TreeGrafter"/>
</dbReference>
<dbReference type="KEGG" id="ahel:Q31a_64880"/>
<evidence type="ECO:0000313" key="3">
    <source>
        <dbReference type="Proteomes" id="UP000318017"/>
    </source>
</evidence>
<gene>
    <name evidence="2" type="primary">astD_1</name>
    <name evidence="2" type="ORF">Q31a_64880</name>
</gene>
<dbReference type="AlphaFoldDB" id="A0A518GHL5"/>
<reference evidence="2 3" key="1">
    <citation type="submission" date="2019-02" db="EMBL/GenBank/DDBJ databases">
        <title>Deep-cultivation of Planctomycetes and their phenomic and genomic characterization uncovers novel biology.</title>
        <authorList>
            <person name="Wiegand S."/>
            <person name="Jogler M."/>
            <person name="Boedeker C."/>
            <person name="Pinto D."/>
            <person name="Vollmers J."/>
            <person name="Rivas-Marin E."/>
            <person name="Kohn T."/>
            <person name="Peeters S.H."/>
            <person name="Heuer A."/>
            <person name="Rast P."/>
            <person name="Oberbeckmann S."/>
            <person name="Bunk B."/>
            <person name="Jeske O."/>
            <person name="Meyerdierks A."/>
            <person name="Storesund J.E."/>
            <person name="Kallscheuer N."/>
            <person name="Luecker S."/>
            <person name="Lage O.M."/>
            <person name="Pohl T."/>
            <person name="Merkel B.J."/>
            <person name="Hornburger P."/>
            <person name="Mueller R.-W."/>
            <person name="Bruemmer F."/>
            <person name="Labrenz M."/>
            <person name="Spormann A.M."/>
            <person name="Op den Camp H."/>
            <person name="Overmann J."/>
            <person name="Amann R."/>
            <person name="Jetten M.S.M."/>
            <person name="Mascher T."/>
            <person name="Medema M.H."/>
            <person name="Devos D.P."/>
            <person name="Kaster A.-K."/>
            <person name="Ovreas L."/>
            <person name="Rohde M."/>
            <person name="Galperin M.Y."/>
            <person name="Jogler C."/>
        </authorList>
    </citation>
    <scope>NUCLEOTIDE SEQUENCE [LARGE SCALE GENOMIC DNA]</scope>
    <source>
        <strain evidence="2 3">Q31a</strain>
    </source>
</reference>